<proteinExistence type="predicted"/>
<evidence type="ECO:0000313" key="2">
    <source>
        <dbReference type="Proteomes" id="UP000494365"/>
    </source>
</evidence>
<gene>
    <name evidence="1" type="ORF">LMG28614_04143</name>
</gene>
<reference evidence="1 2" key="1">
    <citation type="submission" date="2020-04" db="EMBL/GenBank/DDBJ databases">
        <authorList>
            <person name="De Canck E."/>
        </authorList>
    </citation>
    <scope>NUCLEOTIDE SEQUENCE [LARGE SCALE GENOMIC DNA]</scope>
    <source>
        <strain evidence="1 2">LMG 28614</strain>
    </source>
</reference>
<dbReference type="Proteomes" id="UP000494365">
    <property type="component" value="Unassembled WGS sequence"/>
</dbReference>
<name>A0A6S7BLH9_9BURK</name>
<evidence type="ECO:0000313" key="1">
    <source>
        <dbReference type="EMBL" id="CAB3795285.1"/>
    </source>
</evidence>
<sequence>MCDAPHIEPASRLAIRKTLRFLARDSRNPCAALAYWLGVMEPSLEPSFLTPCKSTVR</sequence>
<keyword evidence="2" id="KW-1185">Reference proteome</keyword>
<dbReference type="AlphaFoldDB" id="A0A6S7BLH9"/>
<dbReference type="EMBL" id="CADIKK010000019">
    <property type="protein sequence ID" value="CAB3795285.1"/>
    <property type="molecule type" value="Genomic_DNA"/>
</dbReference>
<accession>A0A6S7BLH9</accession>
<protein>
    <submittedName>
        <fullName evidence="1">Uncharacterized protein</fullName>
    </submittedName>
</protein>
<organism evidence="1 2">
    <name type="scientific">Paraburkholderia ultramafica</name>
    <dbReference type="NCBI Taxonomy" id="1544867"/>
    <lineage>
        <taxon>Bacteria</taxon>
        <taxon>Pseudomonadati</taxon>
        <taxon>Pseudomonadota</taxon>
        <taxon>Betaproteobacteria</taxon>
        <taxon>Burkholderiales</taxon>
        <taxon>Burkholderiaceae</taxon>
        <taxon>Paraburkholderia</taxon>
    </lineage>
</organism>